<accession>A0ABW4NV97</accession>
<comment type="caution">
    <text evidence="1">The sequence shown here is derived from an EMBL/GenBank/DDBJ whole genome shotgun (WGS) entry which is preliminary data.</text>
</comment>
<keyword evidence="2" id="KW-1185">Reference proteome</keyword>
<dbReference type="RefSeq" id="WP_379098500.1">
    <property type="nucleotide sequence ID" value="NZ_JBHUFP010000011.1"/>
</dbReference>
<gene>
    <name evidence="1" type="ORF">ACFSAV_08475</name>
</gene>
<proteinExistence type="predicted"/>
<reference evidence="2" key="1">
    <citation type="journal article" date="2019" name="Int. J. Syst. Evol. Microbiol.">
        <title>The Global Catalogue of Microorganisms (GCM) 10K type strain sequencing project: providing services to taxonomists for standard genome sequencing and annotation.</title>
        <authorList>
            <consortium name="The Broad Institute Genomics Platform"/>
            <consortium name="The Broad Institute Genome Sequencing Center for Infectious Disease"/>
            <person name="Wu L."/>
            <person name="Ma J."/>
        </authorList>
    </citation>
    <scope>NUCLEOTIDE SEQUENCE [LARGE SCALE GENOMIC DNA]</scope>
    <source>
        <strain evidence="2">CCM 7950</strain>
    </source>
</reference>
<organism evidence="1 2">
    <name type="scientific">Pasteurella oralis</name>
    <dbReference type="NCBI Taxonomy" id="1071947"/>
    <lineage>
        <taxon>Bacteria</taxon>
        <taxon>Pseudomonadati</taxon>
        <taxon>Pseudomonadota</taxon>
        <taxon>Gammaproteobacteria</taxon>
        <taxon>Pasteurellales</taxon>
        <taxon>Pasteurellaceae</taxon>
        <taxon>Pasteurella</taxon>
    </lineage>
</organism>
<evidence type="ECO:0000313" key="2">
    <source>
        <dbReference type="Proteomes" id="UP001597420"/>
    </source>
</evidence>
<name>A0ABW4NV97_9PAST</name>
<dbReference type="Proteomes" id="UP001597420">
    <property type="component" value="Unassembled WGS sequence"/>
</dbReference>
<sequence>MYVHDIPNCNEFISMYGCDCEIEEFIQTCVFHNKDKTMKLNLSFDRTINSLRIIIYNEDKICFDLYKENLKSILLDENGNFISFFLECMQIELSICPEFSVFIR</sequence>
<protein>
    <submittedName>
        <fullName evidence="1">Uncharacterized protein</fullName>
    </submittedName>
</protein>
<evidence type="ECO:0000313" key="1">
    <source>
        <dbReference type="EMBL" id="MFD1806396.1"/>
    </source>
</evidence>
<dbReference type="EMBL" id="JBHUFP010000011">
    <property type="protein sequence ID" value="MFD1806396.1"/>
    <property type="molecule type" value="Genomic_DNA"/>
</dbReference>